<comment type="caution">
    <text evidence="1">The sequence shown here is derived from an EMBL/GenBank/DDBJ whole genome shotgun (WGS) entry which is preliminary data.</text>
</comment>
<gene>
    <name evidence="1" type="ORF">O6H91_20G077100</name>
</gene>
<proteinExistence type="predicted"/>
<dbReference type="EMBL" id="CM055111">
    <property type="protein sequence ID" value="KAJ7520292.1"/>
    <property type="molecule type" value="Genomic_DNA"/>
</dbReference>
<evidence type="ECO:0000313" key="2">
    <source>
        <dbReference type="Proteomes" id="UP001162992"/>
    </source>
</evidence>
<reference evidence="2" key="1">
    <citation type="journal article" date="2024" name="Proc. Natl. Acad. Sci. U.S.A.">
        <title>Extraordinary preservation of gene collinearity over three hundred million years revealed in homosporous lycophytes.</title>
        <authorList>
            <person name="Li C."/>
            <person name="Wickell D."/>
            <person name="Kuo L.Y."/>
            <person name="Chen X."/>
            <person name="Nie B."/>
            <person name="Liao X."/>
            <person name="Peng D."/>
            <person name="Ji J."/>
            <person name="Jenkins J."/>
            <person name="Williams M."/>
            <person name="Shu S."/>
            <person name="Plott C."/>
            <person name="Barry K."/>
            <person name="Rajasekar S."/>
            <person name="Grimwood J."/>
            <person name="Han X."/>
            <person name="Sun S."/>
            <person name="Hou Z."/>
            <person name="He W."/>
            <person name="Dai G."/>
            <person name="Sun C."/>
            <person name="Schmutz J."/>
            <person name="Leebens-Mack J.H."/>
            <person name="Li F.W."/>
            <person name="Wang L."/>
        </authorList>
    </citation>
    <scope>NUCLEOTIDE SEQUENCE [LARGE SCALE GENOMIC DNA]</scope>
    <source>
        <strain evidence="2">cv. PW_Plant_1</strain>
    </source>
</reference>
<keyword evidence="2" id="KW-1185">Reference proteome</keyword>
<sequence>MAPPGTDAADAFSARDKVSRLLHAALDGDLSIFSQAAQAMDGGQGLAQTVVEVKDANGRGPLHFAARGGKDELCKYLLEEMYLPVDQRDNDGETPLIHAARQGHVSTAKCLLEHGADASATSNDLGTMALHHAAGIGSVDLIEILLNQGVDVDALSYAGSPLIWAVGHDKLNAVKALLDHHANPNLTADDDVTALLTAAAVGSLELVELLVQHGADICASAGGGVTPLHVAADQGDERIVLYLLKCGGDPNVKDDEGSKPIQVAAAKGNRHIVEHLLLVTDPDPSVSEWTTDGLLAHVESISRQEEANTNNVTDTGKKGTEGSMLSQHPTVEPVELSPENAKRVLEAKARGDEAFKKMDYMLAVDAYTQALDFDPKNVKVLSNRSLCWIKLGQAVHALADAKAARESNPTWSKVWYREGAALRLLERYEEAADAFYQGVKCDPENRELVNAFREAVEAGRQHYKQEKSQVT</sequence>
<evidence type="ECO:0000313" key="1">
    <source>
        <dbReference type="EMBL" id="KAJ7520292.1"/>
    </source>
</evidence>
<organism evidence="1 2">
    <name type="scientific">Diphasiastrum complanatum</name>
    <name type="common">Issler's clubmoss</name>
    <name type="synonym">Lycopodium complanatum</name>
    <dbReference type="NCBI Taxonomy" id="34168"/>
    <lineage>
        <taxon>Eukaryota</taxon>
        <taxon>Viridiplantae</taxon>
        <taxon>Streptophyta</taxon>
        <taxon>Embryophyta</taxon>
        <taxon>Tracheophyta</taxon>
        <taxon>Lycopodiopsida</taxon>
        <taxon>Lycopodiales</taxon>
        <taxon>Lycopodiaceae</taxon>
        <taxon>Lycopodioideae</taxon>
        <taxon>Diphasiastrum</taxon>
    </lineage>
</organism>
<dbReference type="Proteomes" id="UP001162992">
    <property type="component" value="Chromosome 20"/>
</dbReference>
<name>A0ACC2ASW5_DIPCM</name>
<protein>
    <submittedName>
        <fullName evidence="1">Uncharacterized protein</fullName>
    </submittedName>
</protein>
<accession>A0ACC2ASW5</accession>